<dbReference type="InterPro" id="IPR014001">
    <property type="entry name" value="Helicase_ATP-bd"/>
</dbReference>
<evidence type="ECO:0000313" key="3">
    <source>
        <dbReference type="Proteomes" id="UP000032102"/>
    </source>
</evidence>
<proteinExistence type="predicted"/>
<dbReference type="InterPro" id="IPR045572">
    <property type="entry name" value="RE_endonuc_C"/>
</dbReference>
<dbReference type="GO" id="GO:0015668">
    <property type="term" value="F:type III site-specific deoxyribonuclease activity"/>
    <property type="evidence" value="ECO:0007669"/>
    <property type="project" value="InterPro"/>
</dbReference>
<dbReference type="PATRIC" id="fig|404937.3.peg.489"/>
<dbReference type="EMBL" id="JXTH01000006">
    <property type="protein sequence ID" value="KIQ95373.1"/>
    <property type="molecule type" value="Genomic_DNA"/>
</dbReference>
<dbReference type="RefSeq" id="WP_043964473.1">
    <property type="nucleotide sequence ID" value="NZ_JXTH01000006.1"/>
</dbReference>
<evidence type="ECO:0000313" key="2">
    <source>
        <dbReference type="EMBL" id="KIQ95373.1"/>
    </source>
</evidence>
<dbReference type="Pfam" id="PF04851">
    <property type="entry name" value="ResIII"/>
    <property type="match status" value="1"/>
</dbReference>
<dbReference type="InterPro" id="IPR006935">
    <property type="entry name" value="Helicase/UvrB_N"/>
</dbReference>
<dbReference type="PROSITE" id="PS51192">
    <property type="entry name" value="HELICASE_ATP_BIND_1"/>
    <property type="match status" value="1"/>
</dbReference>
<dbReference type="REBASE" id="114688">
    <property type="entry name" value="AthAF04ORF473P"/>
</dbReference>
<evidence type="ECO:0000259" key="1">
    <source>
        <dbReference type="PROSITE" id="PS51192"/>
    </source>
</evidence>
<reference evidence="2 3" key="1">
    <citation type="submission" date="2015-01" db="EMBL/GenBank/DDBJ databases">
        <title>Draft genome of Anoxybacillus thermarum strain AF/04.</title>
        <authorList>
            <person name="Poli A."/>
            <person name="Nicolaus B."/>
            <person name="Chan K.-G."/>
            <person name="Kahar U.M."/>
            <person name="Yaakob A.S."/>
            <person name="Chan C.S."/>
            <person name="Goh K.M."/>
        </authorList>
    </citation>
    <scope>NUCLEOTIDE SEQUENCE [LARGE SCALE GENOMIC DNA]</scope>
    <source>
        <strain evidence="2 3">AF/04</strain>
    </source>
</reference>
<feature type="domain" description="Helicase ATP-binding" evidence="1">
    <location>
        <begin position="76"/>
        <end position="260"/>
    </location>
</feature>
<organism evidence="2 3">
    <name type="scientific">Anoxybacillus thermarum</name>
    <dbReference type="NCBI Taxonomy" id="404937"/>
    <lineage>
        <taxon>Bacteria</taxon>
        <taxon>Bacillati</taxon>
        <taxon>Bacillota</taxon>
        <taxon>Bacilli</taxon>
        <taxon>Bacillales</taxon>
        <taxon>Anoxybacillaceae</taxon>
        <taxon>Anoxybacillus</taxon>
    </lineage>
</organism>
<accession>A0A0D0QBC2</accession>
<keyword evidence="3" id="KW-1185">Reference proteome</keyword>
<gene>
    <name evidence="2" type="ORF">LH47_00474</name>
</gene>
<dbReference type="SUPFAM" id="SSF52540">
    <property type="entry name" value="P-loop containing nucleoside triphosphate hydrolases"/>
    <property type="match status" value="2"/>
</dbReference>
<dbReference type="AlphaFoldDB" id="A0A0D0QBC2"/>
<sequence>MEIKFESDQQYQLDAINAVVNVFEGQTIKSGQYELNLDGITGSIISELGYANYLELDEETLLANVQKVQKKNGIEISKKLDGLNFSIEMETGTGKTYVYLRTIFELNVKYGFTKFIIVVPSVAIREGVLKNLEITKEHFKTLYGNIPYDYWVYDSNKLSSIRQFATSNQLQIMIINIDSFNKESNVMNQERDELSGRKPIEFIQSTNPIVIIDEPQNMESDKAKEAIQSLNPLCTLRYSATHRNVYNLLYSLNPVAAYDLNLVKRIEVDSILDDPNYSDPYILVKSIKATKTKVTAKLEIDINTNNGPERKTVSVHKNGTDLYEVSGYREAYKGYIVDYIYAGYSEEESFIAFTNGTRLQIGQAIGNYKDEIMQYQIYKTIENHFEQELRIKRHFPEGKRLKVLSLFFIDKVANYAEEDGKIRRWFVEAYNKLSKEPMYQELNLPPVDKVHKGYFAKDSKGKEKDSSESRTTKADDEAYELIMRDKERLLSLQEPLRFIFSHSALREGWDNPNVFQICTLNETKSEIKKRQEIGRGLRLPVDENGYRVRDPYINRLVVIANENYDDFARKLQKEIEEDCNVTFDTNRIGKKSDRKSANLVPDWNQNPEFLELWERIKHRTRYSVEFDTKKLIKEASLAVKEMPVIEAPRLVNKKATLDITSEGVTSRVSVIKDKKIEYDKSSLPDLLGYIQKETELTRGTIAEILIQSGRLGDVWINPQKFLDQVVKAIKKTLRNIMVKGIQYHKINGSEYEMRLFEDSKIEGYINNMIEVKKSIYDMVKYDSDVEKKFAQDLDSLEGIKFFVKLPEKFKIKTPLGNYTPDWAIVQQKDGEEAKIYLVAETKSTHEEDERREIENQKIKCGEAHFKALENIEFKTVTDASELF</sequence>
<dbReference type="Proteomes" id="UP000032102">
    <property type="component" value="Unassembled WGS sequence"/>
</dbReference>
<comment type="caution">
    <text evidence="2">The sequence shown here is derived from an EMBL/GenBank/DDBJ whole genome shotgun (WGS) entry which is preliminary data.</text>
</comment>
<name>A0A0D0QBC2_9BACL</name>
<dbReference type="GO" id="GO:0003677">
    <property type="term" value="F:DNA binding"/>
    <property type="evidence" value="ECO:0007669"/>
    <property type="project" value="InterPro"/>
</dbReference>
<dbReference type="GO" id="GO:0005524">
    <property type="term" value="F:ATP binding"/>
    <property type="evidence" value="ECO:0007669"/>
    <property type="project" value="InterPro"/>
</dbReference>
<dbReference type="InterPro" id="IPR027417">
    <property type="entry name" value="P-loop_NTPase"/>
</dbReference>
<dbReference type="Gene3D" id="3.40.50.300">
    <property type="entry name" value="P-loop containing nucleotide triphosphate hydrolases"/>
    <property type="match status" value="2"/>
</dbReference>
<protein>
    <submittedName>
        <fullName evidence="2">Type III restriction-modification system StyLTI enzyme res</fullName>
    </submittedName>
</protein>
<dbReference type="Pfam" id="PF19778">
    <property type="entry name" value="RE_endonuc"/>
    <property type="match status" value="1"/>
</dbReference>